<keyword evidence="1" id="KW-0812">Transmembrane</keyword>
<dbReference type="RefSeq" id="WP_237864814.1">
    <property type="nucleotide sequence ID" value="NZ_JAKLTY010000003.1"/>
</dbReference>
<evidence type="ECO:0000256" key="1">
    <source>
        <dbReference type="SAM" id="Phobius"/>
    </source>
</evidence>
<accession>A0A9X1U602</accession>
<evidence type="ECO:0000313" key="2">
    <source>
        <dbReference type="EMBL" id="MCG2626175.1"/>
    </source>
</evidence>
<gene>
    <name evidence="2" type="ORF">L6654_05990</name>
</gene>
<comment type="caution">
    <text evidence="2">The sequence shown here is derived from an EMBL/GenBank/DDBJ whole genome shotgun (WGS) entry which is preliminary data.</text>
</comment>
<organism evidence="2 3">
    <name type="scientific">Bradyrhizobium zhengyangense</name>
    <dbReference type="NCBI Taxonomy" id="2911009"/>
    <lineage>
        <taxon>Bacteria</taxon>
        <taxon>Pseudomonadati</taxon>
        <taxon>Pseudomonadota</taxon>
        <taxon>Alphaproteobacteria</taxon>
        <taxon>Hyphomicrobiales</taxon>
        <taxon>Nitrobacteraceae</taxon>
        <taxon>Bradyrhizobium</taxon>
    </lineage>
</organism>
<feature type="transmembrane region" description="Helical" evidence="1">
    <location>
        <begin position="103"/>
        <end position="122"/>
    </location>
</feature>
<keyword evidence="1" id="KW-1133">Transmembrane helix</keyword>
<dbReference type="AlphaFoldDB" id="A0A9X1U602"/>
<reference evidence="2" key="1">
    <citation type="submission" date="2022-01" db="EMBL/GenBank/DDBJ databases">
        <title>Genome sequnece data of strain Bradyrhizobium sp. nov.</title>
        <authorList>
            <person name="Zhang J."/>
        </authorList>
    </citation>
    <scope>NUCLEOTIDE SEQUENCE</scope>
    <source>
        <strain evidence="2">WYCCWR 13023</strain>
    </source>
</reference>
<feature type="transmembrane region" description="Helical" evidence="1">
    <location>
        <begin position="43"/>
        <end position="63"/>
    </location>
</feature>
<dbReference type="EMBL" id="JAKLTY010000003">
    <property type="protein sequence ID" value="MCG2626175.1"/>
    <property type="molecule type" value="Genomic_DNA"/>
</dbReference>
<protein>
    <submittedName>
        <fullName evidence="2">DUF5413 family protein</fullName>
    </submittedName>
</protein>
<feature type="transmembrane region" description="Helical" evidence="1">
    <location>
        <begin position="7"/>
        <end position="31"/>
    </location>
</feature>
<proteinExistence type="predicted"/>
<name>A0A9X1U602_9BRAD</name>
<sequence>MRRFVVFAVLFPPLAFIVAFWGMLQILNWALGEKGTADYGQLVLLPLAYMLALLPALLTAVVDDVLARRNIRYRILWTAFAGYVFIFTPLLAALLTGSIHGPYLFLFGIIGAVPAAICSWLTGRTTPVPRGTTS</sequence>
<keyword evidence="1" id="KW-0472">Membrane</keyword>
<evidence type="ECO:0000313" key="3">
    <source>
        <dbReference type="Proteomes" id="UP001139054"/>
    </source>
</evidence>
<dbReference type="Proteomes" id="UP001139054">
    <property type="component" value="Unassembled WGS sequence"/>
</dbReference>
<feature type="transmembrane region" description="Helical" evidence="1">
    <location>
        <begin position="75"/>
        <end position="97"/>
    </location>
</feature>